<evidence type="ECO:0000313" key="2">
    <source>
        <dbReference type="Proteomes" id="UP000789759"/>
    </source>
</evidence>
<accession>A0A9N9GG48</accession>
<feature type="non-terminal residue" evidence="1">
    <location>
        <position position="59"/>
    </location>
</feature>
<name>A0A9N9GG48_9GLOM</name>
<reference evidence="1" key="1">
    <citation type="submission" date="2021-06" db="EMBL/GenBank/DDBJ databases">
        <authorList>
            <person name="Kallberg Y."/>
            <person name="Tangrot J."/>
            <person name="Rosling A."/>
        </authorList>
    </citation>
    <scope>NUCLEOTIDE SEQUENCE</scope>
    <source>
        <strain evidence="1">FL966</strain>
    </source>
</reference>
<dbReference type="AlphaFoldDB" id="A0A9N9GG48"/>
<evidence type="ECO:0000313" key="1">
    <source>
        <dbReference type="EMBL" id="CAG8605425.1"/>
    </source>
</evidence>
<comment type="caution">
    <text evidence="1">The sequence shown here is derived from an EMBL/GenBank/DDBJ whole genome shotgun (WGS) entry which is preliminary data.</text>
</comment>
<organism evidence="1 2">
    <name type="scientific">Cetraspora pellucida</name>
    <dbReference type="NCBI Taxonomy" id="1433469"/>
    <lineage>
        <taxon>Eukaryota</taxon>
        <taxon>Fungi</taxon>
        <taxon>Fungi incertae sedis</taxon>
        <taxon>Mucoromycota</taxon>
        <taxon>Glomeromycotina</taxon>
        <taxon>Glomeromycetes</taxon>
        <taxon>Diversisporales</taxon>
        <taxon>Gigasporaceae</taxon>
        <taxon>Cetraspora</taxon>
    </lineage>
</organism>
<protein>
    <submittedName>
        <fullName evidence="1">10732_t:CDS:1</fullName>
    </submittedName>
</protein>
<dbReference type="EMBL" id="CAJVQA010004744">
    <property type="protein sequence ID" value="CAG8605425.1"/>
    <property type="molecule type" value="Genomic_DNA"/>
</dbReference>
<keyword evidence="2" id="KW-1185">Reference proteome</keyword>
<dbReference type="Proteomes" id="UP000789759">
    <property type="component" value="Unassembled WGS sequence"/>
</dbReference>
<sequence>MKKQLFEYILQIENDEHMENENSGIEFLCEISTTSLKSKSHKLGKAIAEIVELVDRYYY</sequence>
<proteinExistence type="predicted"/>
<gene>
    <name evidence="1" type="ORF">CPELLU_LOCUS7194</name>
</gene>